<proteinExistence type="predicted"/>
<name>A0A6C0JK43_9ZZZZ</name>
<feature type="coiled-coil region" evidence="1">
    <location>
        <begin position="94"/>
        <end position="132"/>
    </location>
</feature>
<dbReference type="AlphaFoldDB" id="A0A6C0JK43"/>
<dbReference type="EMBL" id="MN740430">
    <property type="protein sequence ID" value="QHU05959.1"/>
    <property type="molecule type" value="Genomic_DNA"/>
</dbReference>
<evidence type="ECO:0000313" key="2">
    <source>
        <dbReference type="EMBL" id="QHU05959.1"/>
    </source>
</evidence>
<accession>A0A6C0JK43</accession>
<reference evidence="2" key="1">
    <citation type="journal article" date="2020" name="Nature">
        <title>Giant virus diversity and host interactions through global metagenomics.</title>
        <authorList>
            <person name="Schulz F."/>
            <person name="Roux S."/>
            <person name="Paez-Espino D."/>
            <person name="Jungbluth S."/>
            <person name="Walsh D.A."/>
            <person name="Denef V.J."/>
            <person name="McMahon K.D."/>
            <person name="Konstantinidis K.T."/>
            <person name="Eloe-Fadrosh E.A."/>
            <person name="Kyrpides N.C."/>
            <person name="Woyke T."/>
        </authorList>
    </citation>
    <scope>NUCLEOTIDE SEQUENCE</scope>
    <source>
        <strain evidence="2">GVMAG-M-3300027747-57</strain>
    </source>
</reference>
<evidence type="ECO:0000256" key="1">
    <source>
        <dbReference type="SAM" id="Coils"/>
    </source>
</evidence>
<protein>
    <recommendedName>
        <fullName evidence="3">C2H2-type domain-containing protein</fullName>
    </recommendedName>
</protein>
<organism evidence="2">
    <name type="scientific">viral metagenome</name>
    <dbReference type="NCBI Taxonomy" id="1070528"/>
    <lineage>
        <taxon>unclassified sequences</taxon>
        <taxon>metagenomes</taxon>
        <taxon>organismal metagenomes</taxon>
    </lineage>
</organism>
<sequence>MLYIMVMETNEANEKYDDSKKRRIKKPISYECNNCVFLCKKKCDWIRHMNTEKHKRLNILCISSKKHICECGKGYSHLSSLCNHRKTCNKYNNSDELLIELIKQNNDIQQQNKELQNTLVEQNKDLQNKLLEISQTPHITNNIQNNVHNNFNLNMFLNEQCKDAISITHFIDSLQLEVSDLEATGKLGYVLGISRIFINKLKELDIHERPLHCTDIKRETVYIKDKDVWEKETKEKSTLKQVVKKIARKNLQQLPAWQEQHPEFTKLDTPENNEYIKISLNALGSYSKEDEEKDINKIMKNVLKEVVVEKK</sequence>
<evidence type="ECO:0008006" key="3">
    <source>
        <dbReference type="Google" id="ProtNLM"/>
    </source>
</evidence>
<keyword evidence="1" id="KW-0175">Coiled coil</keyword>